<protein>
    <submittedName>
        <fullName evidence="1">Putative amidophosphoribosyltransferase</fullName>
    </submittedName>
</protein>
<dbReference type="RefSeq" id="WP_183862103.1">
    <property type="nucleotide sequence ID" value="NZ_JACHFH010000025.1"/>
</dbReference>
<reference evidence="1 2" key="1">
    <citation type="submission" date="2020-08" db="EMBL/GenBank/DDBJ databases">
        <title>Genomic Encyclopedia of Type Strains, Phase IV (KMG-IV): sequencing the most valuable type-strain genomes for metagenomic binning, comparative biology and taxonomic classification.</title>
        <authorList>
            <person name="Goeker M."/>
        </authorList>
    </citation>
    <scope>NUCLEOTIDE SEQUENCE [LARGE SCALE GENOMIC DNA]</scope>
    <source>
        <strain evidence="1 2">DSM 24661</strain>
    </source>
</reference>
<keyword evidence="1" id="KW-0328">Glycosyltransferase</keyword>
<name>A0A840UKX5_9FIRM</name>
<gene>
    <name evidence="1" type="ORF">HNR32_001975</name>
</gene>
<accession>A0A840UKX5</accession>
<comment type="caution">
    <text evidence="1">The sequence shown here is derived from an EMBL/GenBank/DDBJ whole genome shotgun (WGS) entry which is preliminary data.</text>
</comment>
<evidence type="ECO:0000313" key="2">
    <source>
        <dbReference type="Proteomes" id="UP000559117"/>
    </source>
</evidence>
<keyword evidence="2" id="KW-1185">Reference proteome</keyword>
<dbReference type="AlphaFoldDB" id="A0A840UKX5"/>
<proteinExistence type="predicted"/>
<keyword evidence="1" id="KW-0808">Transferase</keyword>
<evidence type="ECO:0000313" key="1">
    <source>
        <dbReference type="EMBL" id="MBB5336820.1"/>
    </source>
</evidence>
<organism evidence="1 2">
    <name type="scientific">Pectinatus brassicae</name>
    <dbReference type="NCBI Taxonomy" id="862415"/>
    <lineage>
        <taxon>Bacteria</taxon>
        <taxon>Bacillati</taxon>
        <taxon>Bacillota</taxon>
        <taxon>Negativicutes</taxon>
        <taxon>Selenomonadales</taxon>
        <taxon>Selenomonadaceae</taxon>
        <taxon>Pectinatus</taxon>
    </lineage>
</organism>
<dbReference type="GO" id="GO:0016757">
    <property type="term" value="F:glycosyltransferase activity"/>
    <property type="evidence" value="ECO:0007669"/>
    <property type="project" value="UniProtKB-KW"/>
</dbReference>
<sequence length="138" mass="15505">MSIIANKMKNCPECGRVFVDAGAGLCNACLRKEEEYEIIVCSYLRDNPGSTIRQIYEATGIKERTLMRMIRMGRFLDAGEIKYPCERCGTLINEGKYCEKCGAALQNEIKKVTESLNKKMQNTAGKNGSETYSTIRKV</sequence>
<dbReference type="Proteomes" id="UP000559117">
    <property type="component" value="Unassembled WGS sequence"/>
</dbReference>
<dbReference type="EMBL" id="JACHFH010000025">
    <property type="protein sequence ID" value="MBB5336820.1"/>
    <property type="molecule type" value="Genomic_DNA"/>
</dbReference>